<dbReference type="AlphaFoldDB" id="A0A3R7NWY4"/>
<evidence type="ECO:0000313" key="1">
    <source>
        <dbReference type="EMBL" id="RNF33904.1"/>
    </source>
</evidence>
<proteinExistence type="predicted"/>
<dbReference type="EMBL" id="PXNQ02000008">
    <property type="protein sequence ID" value="RNF33904.1"/>
    <property type="molecule type" value="Genomic_DNA"/>
</dbReference>
<accession>A0A3R7NWY4</accession>
<comment type="caution">
    <text evidence="1">The sequence shown here is derived from an EMBL/GenBank/DDBJ whole genome shotgun (WGS) entry which is preliminary data.</text>
</comment>
<evidence type="ECO:0000313" key="2">
    <source>
        <dbReference type="Proteomes" id="UP000238137"/>
    </source>
</evidence>
<reference evidence="1" key="1">
    <citation type="submission" date="2018-05" db="EMBL/GenBank/DDBJ databases">
        <title>Reclassification of Methylarcula marina and Methylarcula terricola as Paracoccus methylarcula sp.nov., comb.nov. and Paracoccus terricola comb.nov.</title>
        <authorList>
            <person name="Shmareva M.N."/>
            <person name="Doronina N.V."/>
            <person name="Vasilenko O.V."/>
            <person name="Tarlachkov S.V."/>
            <person name="Trotsenko Y.A."/>
        </authorList>
    </citation>
    <scope>NUCLEOTIDE SEQUENCE [LARGE SCALE GENOMIC DNA]</scope>
    <source>
        <strain evidence="1">VKM B-2159</strain>
    </source>
</reference>
<sequence>MEAISYFKEYCLGSAGDLSRAIDSLAKSDSFGGQSQSGSGAFMFASFAGPNDINASVLSGASMTDDKCSIMMLNAADPLRQSEAIAAQMANTAGADLLRYEPFGDYGDGGFGYRDGDADIIIAPVTTGVSADIVHLSYYP</sequence>
<name>A0A3R7NWY4_9RHOB</name>
<keyword evidence="2" id="KW-1185">Reference proteome</keyword>
<dbReference type="Proteomes" id="UP000238137">
    <property type="component" value="Unassembled WGS sequence"/>
</dbReference>
<gene>
    <name evidence="1" type="ORF">A7A09_013360</name>
</gene>
<protein>
    <submittedName>
        <fullName evidence="1">Uncharacterized protein</fullName>
    </submittedName>
</protein>
<organism evidence="1 2">
    <name type="scientific">Paracoccus methylarcula</name>
    <dbReference type="NCBI Taxonomy" id="72022"/>
    <lineage>
        <taxon>Bacteria</taxon>
        <taxon>Pseudomonadati</taxon>
        <taxon>Pseudomonadota</taxon>
        <taxon>Alphaproteobacteria</taxon>
        <taxon>Rhodobacterales</taxon>
        <taxon>Paracoccaceae</taxon>
        <taxon>Paracoccus</taxon>
    </lineage>
</organism>